<comment type="caution">
    <text evidence="2">The sequence shown here is derived from an EMBL/GenBank/DDBJ whole genome shotgun (WGS) entry which is preliminary data.</text>
</comment>
<evidence type="ECO:0000256" key="1">
    <source>
        <dbReference type="SAM" id="SignalP"/>
    </source>
</evidence>
<name>A0A430HZN5_9CORY</name>
<dbReference type="EMBL" id="RXHJ01000005">
    <property type="protein sequence ID" value="RSZ64387.1"/>
    <property type="molecule type" value="Genomic_DNA"/>
</dbReference>
<dbReference type="InterPro" id="IPR000801">
    <property type="entry name" value="Esterase-like"/>
</dbReference>
<accession>A0A430HZN5</accession>
<dbReference type="PANTHER" id="PTHR48098">
    <property type="entry name" value="ENTEROCHELIN ESTERASE-RELATED"/>
    <property type="match status" value="1"/>
</dbReference>
<dbReference type="Pfam" id="PF00756">
    <property type="entry name" value="Esterase"/>
    <property type="match status" value="1"/>
</dbReference>
<evidence type="ECO:0000313" key="3">
    <source>
        <dbReference type="Proteomes" id="UP000274907"/>
    </source>
</evidence>
<organism evidence="2 3">
    <name type="scientific">Corynebacterium hylobatis</name>
    <dbReference type="NCBI Taxonomy" id="1859290"/>
    <lineage>
        <taxon>Bacteria</taxon>
        <taxon>Bacillati</taxon>
        <taxon>Actinomycetota</taxon>
        <taxon>Actinomycetes</taxon>
        <taxon>Mycobacteriales</taxon>
        <taxon>Corynebacteriaceae</taxon>
        <taxon>Corynebacterium</taxon>
    </lineage>
</organism>
<reference evidence="2 3" key="1">
    <citation type="submission" date="2018-12" db="EMBL/GenBank/DDBJ databases">
        <title>YIM 101343 draft genome.</title>
        <authorList>
            <person name="Chen X."/>
        </authorList>
    </citation>
    <scope>NUCLEOTIDE SEQUENCE [LARGE SCALE GENOMIC DNA]</scope>
    <source>
        <strain evidence="2 3">YIM 101343</strain>
    </source>
</reference>
<dbReference type="RefSeq" id="WP_126120257.1">
    <property type="nucleotide sequence ID" value="NZ_RXHJ01000005.1"/>
</dbReference>
<dbReference type="InterPro" id="IPR029058">
    <property type="entry name" value="AB_hydrolase_fold"/>
</dbReference>
<evidence type="ECO:0000313" key="2">
    <source>
        <dbReference type="EMBL" id="RSZ64387.1"/>
    </source>
</evidence>
<feature type="signal peptide" evidence="1">
    <location>
        <begin position="1"/>
        <end position="22"/>
    </location>
</feature>
<protein>
    <submittedName>
        <fullName evidence="2">Esterase family protein</fullName>
    </submittedName>
</protein>
<dbReference type="OrthoDB" id="4510758at2"/>
<feature type="chain" id="PRO_5039568770" evidence="1">
    <location>
        <begin position="23"/>
        <end position="367"/>
    </location>
</feature>
<dbReference type="PANTHER" id="PTHR48098:SF1">
    <property type="entry name" value="DIACYLGLYCEROL ACYLTRANSFERASE_MYCOLYLTRANSFERASE AG85A"/>
    <property type="match status" value="1"/>
</dbReference>
<sequence>MKLLRKIAAPIAALAIGASALATPTAIAGAAEVTPAKIQGDFTAAKITKLDKNRESDRTWVEQTRDNHRVLHFNAYSTSMGRDIPLAVITPNGEFDEARPTIYMLNGAGGAEQNMDWIASSPIVDFYKDKNVNVVIPMEGAFSYYINWHNDSPQAAAPYLNGKQRWEDFLLRELPGGIEPYMKANGKRGIGGYSMSATSALLLAEKAPGFFDVAGSFSGCAETSTFLGYQSAQLTVERAGTSAFEMLGPQNGDHNRANDALVQAHKLRGTSLYISNATGLAGEADMPGTYTAQGYDPLVASVGAAQLQIEGGVIEAATNVCTHNLKAKLDSLDIPATWNLRPVGTHSWNYWIQDLNESWQTFEDALS</sequence>
<dbReference type="AlphaFoldDB" id="A0A430HZN5"/>
<keyword evidence="3" id="KW-1185">Reference proteome</keyword>
<proteinExistence type="predicted"/>
<keyword evidence="1" id="KW-0732">Signal</keyword>
<gene>
    <name evidence="2" type="ORF">EAH68_05180</name>
</gene>
<dbReference type="InterPro" id="IPR050583">
    <property type="entry name" value="Mycobacterial_A85_antigen"/>
</dbReference>
<dbReference type="Gene3D" id="3.40.50.1820">
    <property type="entry name" value="alpha/beta hydrolase"/>
    <property type="match status" value="1"/>
</dbReference>
<dbReference type="SUPFAM" id="SSF53474">
    <property type="entry name" value="alpha/beta-Hydrolases"/>
    <property type="match status" value="1"/>
</dbReference>
<dbReference type="Proteomes" id="UP000274907">
    <property type="component" value="Unassembled WGS sequence"/>
</dbReference>
<dbReference type="GO" id="GO:0016747">
    <property type="term" value="F:acyltransferase activity, transferring groups other than amino-acyl groups"/>
    <property type="evidence" value="ECO:0007669"/>
    <property type="project" value="TreeGrafter"/>
</dbReference>